<evidence type="ECO:0000256" key="1">
    <source>
        <dbReference type="SAM" id="SignalP"/>
    </source>
</evidence>
<sequence length="204" mass="20795">MTPTARRRPSASLVVASLALVVAMGGTGYAAGVANNSVGTAQLKNDAVTSAKIKNDTIVGADVKESSLARVPDAAKVGGVGLNGLLRTQGCQRGKLLGFVRVNGDGAALTSAYGTTGLEIPYSCTGGQVEARRASQGRHLVRFVGNPAAFAFTQVRFDADGADEAACSTVKRVQGGPDDGAFSVTTFDCSTDAVVDVDFTILLP</sequence>
<evidence type="ECO:0008006" key="4">
    <source>
        <dbReference type="Google" id="ProtNLM"/>
    </source>
</evidence>
<name>A0ABP9PN89_9ACTN</name>
<comment type="caution">
    <text evidence="2">The sequence shown here is derived from an EMBL/GenBank/DDBJ whole genome shotgun (WGS) entry which is preliminary data.</text>
</comment>
<organism evidence="2 3">
    <name type="scientific">Nocardioides marinquilinus</name>
    <dbReference type="NCBI Taxonomy" id="1210400"/>
    <lineage>
        <taxon>Bacteria</taxon>
        <taxon>Bacillati</taxon>
        <taxon>Actinomycetota</taxon>
        <taxon>Actinomycetes</taxon>
        <taxon>Propionibacteriales</taxon>
        <taxon>Nocardioidaceae</taxon>
        <taxon>Nocardioides</taxon>
    </lineage>
</organism>
<dbReference type="EMBL" id="BAABKG010000003">
    <property type="protein sequence ID" value="GAA5148871.1"/>
    <property type="molecule type" value="Genomic_DNA"/>
</dbReference>
<accession>A0ABP9PN89</accession>
<reference evidence="3" key="1">
    <citation type="journal article" date="2019" name="Int. J. Syst. Evol. Microbiol.">
        <title>The Global Catalogue of Microorganisms (GCM) 10K type strain sequencing project: providing services to taxonomists for standard genome sequencing and annotation.</title>
        <authorList>
            <consortium name="The Broad Institute Genomics Platform"/>
            <consortium name="The Broad Institute Genome Sequencing Center for Infectious Disease"/>
            <person name="Wu L."/>
            <person name="Ma J."/>
        </authorList>
    </citation>
    <scope>NUCLEOTIDE SEQUENCE [LARGE SCALE GENOMIC DNA]</scope>
    <source>
        <strain evidence="3">JCM 18459</strain>
    </source>
</reference>
<feature type="signal peptide" evidence="1">
    <location>
        <begin position="1"/>
        <end position="30"/>
    </location>
</feature>
<evidence type="ECO:0000313" key="2">
    <source>
        <dbReference type="EMBL" id="GAA5148871.1"/>
    </source>
</evidence>
<protein>
    <recommendedName>
        <fullName evidence="4">Secreted protein</fullName>
    </recommendedName>
</protein>
<gene>
    <name evidence="2" type="ORF">GCM10023340_23330</name>
</gene>
<dbReference type="Proteomes" id="UP001500221">
    <property type="component" value="Unassembled WGS sequence"/>
</dbReference>
<keyword evidence="3" id="KW-1185">Reference proteome</keyword>
<evidence type="ECO:0000313" key="3">
    <source>
        <dbReference type="Proteomes" id="UP001500221"/>
    </source>
</evidence>
<proteinExistence type="predicted"/>
<dbReference type="RefSeq" id="WP_345458519.1">
    <property type="nucleotide sequence ID" value="NZ_BAABKG010000003.1"/>
</dbReference>
<keyword evidence="1" id="KW-0732">Signal</keyword>
<feature type="chain" id="PRO_5047320070" description="Secreted protein" evidence="1">
    <location>
        <begin position="31"/>
        <end position="204"/>
    </location>
</feature>